<dbReference type="PANTHER" id="PTHR43024">
    <property type="entry name" value="UDP-N-ACETYLMURAMOYL-TRIPEPTIDE--D-ALANYL-D-ALANINE LIGASE"/>
    <property type="match status" value="1"/>
</dbReference>
<comment type="subcellular location">
    <subcellularLocation>
        <location evidence="10">Cytoplasm</location>
    </subcellularLocation>
</comment>
<evidence type="ECO:0000256" key="4">
    <source>
        <dbReference type="ARBA" id="ARBA00022741"/>
    </source>
</evidence>
<dbReference type="PANTHER" id="PTHR43024:SF1">
    <property type="entry name" value="UDP-N-ACETYLMURAMOYL-TRIPEPTIDE--D-ALANYL-D-ALANINE LIGASE"/>
    <property type="match status" value="1"/>
</dbReference>
<dbReference type="RefSeq" id="WP_081032002.1">
    <property type="nucleotide sequence ID" value="NZ_CZBM01000012.1"/>
</dbReference>
<dbReference type="InterPro" id="IPR036565">
    <property type="entry name" value="Mur-like_cat_sf"/>
</dbReference>
<dbReference type="AlphaFoldDB" id="A0A174W715"/>
<dbReference type="GO" id="GO:0008766">
    <property type="term" value="F:UDP-N-acetylmuramoylalanyl-D-glutamyl-2,6-diaminopimelate-D-alanyl-D-alanine ligase activity"/>
    <property type="evidence" value="ECO:0007669"/>
    <property type="project" value="RHEA"/>
</dbReference>
<dbReference type="InterPro" id="IPR051046">
    <property type="entry name" value="MurCDEF_CellWall_CoF430Synth"/>
</dbReference>
<dbReference type="NCBIfam" id="TIGR01143">
    <property type="entry name" value="murF"/>
    <property type="match status" value="1"/>
</dbReference>
<protein>
    <recommendedName>
        <fullName evidence="10">UDP-N-acetylmuramoyl-tripeptide--D-alanyl-D-alanine ligase</fullName>
        <ecNumber evidence="10">6.3.2.10</ecNumber>
    </recommendedName>
</protein>
<dbReference type="InterPro" id="IPR004101">
    <property type="entry name" value="Mur_ligase_C"/>
</dbReference>
<dbReference type="GO" id="GO:0051301">
    <property type="term" value="P:cell division"/>
    <property type="evidence" value="ECO:0007669"/>
    <property type="project" value="UniProtKB-KW"/>
</dbReference>
<dbReference type="Pfam" id="PF04488">
    <property type="entry name" value="Gly_transf_sug"/>
    <property type="match status" value="1"/>
</dbReference>
<evidence type="ECO:0000256" key="10">
    <source>
        <dbReference type="RuleBase" id="RU004136"/>
    </source>
</evidence>
<proteinExistence type="predicted"/>
<evidence type="ECO:0000313" key="14">
    <source>
        <dbReference type="Proteomes" id="UP000095332"/>
    </source>
</evidence>
<evidence type="ECO:0000256" key="1">
    <source>
        <dbReference type="ARBA" id="ARBA00022490"/>
    </source>
</evidence>
<dbReference type="Gene3D" id="3.40.1390.10">
    <property type="entry name" value="MurE/MurF, N-terminal domain"/>
    <property type="match status" value="1"/>
</dbReference>
<evidence type="ECO:0000259" key="12">
    <source>
        <dbReference type="Pfam" id="PF08245"/>
    </source>
</evidence>
<dbReference type="SUPFAM" id="SSF53623">
    <property type="entry name" value="MurD-like peptide ligases, catalytic domain"/>
    <property type="match status" value="1"/>
</dbReference>
<keyword evidence="4" id="KW-0547">Nucleotide-binding</keyword>
<dbReference type="GO" id="GO:0005524">
    <property type="term" value="F:ATP binding"/>
    <property type="evidence" value="ECO:0007669"/>
    <property type="project" value="UniProtKB-KW"/>
</dbReference>
<dbReference type="Gene3D" id="3.90.190.20">
    <property type="entry name" value="Mur ligase, C-terminal domain"/>
    <property type="match status" value="1"/>
</dbReference>
<evidence type="ECO:0000256" key="7">
    <source>
        <dbReference type="ARBA" id="ARBA00022984"/>
    </source>
</evidence>
<dbReference type="InterPro" id="IPR029044">
    <property type="entry name" value="Nucleotide-diphossugar_trans"/>
</dbReference>
<accession>A0A174W715</accession>
<keyword evidence="6 10" id="KW-0133">Cell shape</keyword>
<dbReference type="SUPFAM" id="SSF53244">
    <property type="entry name" value="MurD-like peptide ligases, peptide-binding domain"/>
    <property type="match status" value="1"/>
</dbReference>
<dbReference type="Gene3D" id="3.90.550.20">
    <property type="match status" value="1"/>
</dbReference>
<name>A0A174W715_PARDI</name>
<evidence type="ECO:0000256" key="2">
    <source>
        <dbReference type="ARBA" id="ARBA00022598"/>
    </source>
</evidence>
<keyword evidence="8 10" id="KW-0131">Cell cycle</keyword>
<dbReference type="Proteomes" id="UP000095332">
    <property type="component" value="Unassembled WGS sequence"/>
</dbReference>
<comment type="function">
    <text evidence="10">Involved in cell wall formation. Catalyzes the final step in the synthesis of UDP-N-acetylmuramoyl-pentapeptide, the precursor of murein.</text>
</comment>
<comment type="catalytic activity">
    <reaction evidence="10">
        <text>D-alanyl-D-alanine + UDP-N-acetyl-alpha-D-muramoyl-L-alanyl-gamma-D-glutamyl-meso-2,6-diaminopimelate + ATP = UDP-N-acetyl-alpha-D-muramoyl-L-alanyl-gamma-D-glutamyl-meso-2,6-diaminopimeloyl-D-alanyl-D-alanine + ADP + phosphate + H(+)</text>
        <dbReference type="Rhea" id="RHEA:28374"/>
        <dbReference type="ChEBI" id="CHEBI:15378"/>
        <dbReference type="ChEBI" id="CHEBI:30616"/>
        <dbReference type="ChEBI" id="CHEBI:43474"/>
        <dbReference type="ChEBI" id="CHEBI:57822"/>
        <dbReference type="ChEBI" id="CHEBI:61386"/>
        <dbReference type="ChEBI" id="CHEBI:83905"/>
        <dbReference type="ChEBI" id="CHEBI:456216"/>
        <dbReference type="EC" id="6.3.2.10"/>
    </reaction>
</comment>
<dbReference type="EC" id="6.3.2.10" evidence="10"/>
<keyword evidence="2 13" id="KW-0436">Ligase</keyword>
<dbReference type="Pfam" id="PF02875">
    <property type="entry name" value="Mur_ligase_C"/>
    <property type="match status" value="1"/>
</dbReference>
<keyword evidence="5" id="KW-0067">ATP-binding</keyword>
<dbReference type="Gene3D" id="3.40.1190.10">
    <property type="entry name" value="Mur-like, catalytic domain"/>
    <property type="match status" value="1"/>
</dbReference>
<dbReference type="GO" id="GO:0047480">
    <property type="term" value="F:UDP-N-acetylmuramoyl-tripeptide-D-alanyl-D-alanine ligase activity"/>
    <property type="evidence" value="ECO:0007669"/>
    <property type="project" value="UniProtKB-EC"/>
</dbReference>
<keyword evidence="3 10" id="KW-0132">Cell division</keyword>
<evidence type="ECO:0000313" key="13">
    <source>
        <dbReference type="EMBL" id="CUQ42953.1"/>
    </source>
</evidence>
<dbReference type="GO" id="GO:0005737">
    <property type="term" value="C:cytoplasm"/>
    <property type="evidence" value="ECO:0007669"/>
    <property type="project" value="UniProtKB-SubCell"/>
</dbReference>
<feature type="domain" description="Mur ligase central" evidence="12">
    <location>
        <begin position="340"/>
        <end position="523"/>
    </location>
</feature>
<dbReference type="InterPro" id="IPR013221">
    <property type="entry name" value="Mur_ligase_cen"/>
</dbReference>
<sequence length="672" mass="76786">MIPKIIHQIWEGRTEYLGDAYKLLGETWKEHHPDWKYEFWDESRIVDFIYDYYPEMIDIYFGYQYNVQRWHVIRYLILYKIGGLYVDFDYECLESFDRYILDGSKCHFASEPEGHYRFCNKVPYINNALIITPPNHPFFINIIVHLQTTPIFYTGNKYQDVLNTTGASMLTNLYENYHNKDTVDILPTELVSPFSREEVKNYIHGKADEKILEKKLQNAIAIHYFLGSWLIKNNDYLPQKNRLSYMPISELYQIFKEYPVICTDSQMSLPNSLFFAVKTYSYDGNKFAQKALDAGCRYAVVDNPMVITNNLYILVDDVLQTLEQLAKIHHKILKTPVIGITGTCGKTTTKDLITAVLSTKYNLVSTKGSENASLGASLTLLRLKPEHTVAIIEMGACCPRMIRELARIIQPCYGIITNVGLAHLKGFGSLAGVIRSKGELYDYLRQFGGKIFIHKENTHLQSIARGLEQISYGESKDAFVSGRMISSEPCLCFNWENAGVGYTISTHMAGNYNLWNALAAIAVGLHFDIPCSEINRVISDYIPTNHRSQWKKTLRNELIIDTFNANPCSMHAALASFSTLKAKPKAVILGDMLGLGINSLQYHAEIIEALNRYGFEKILLCGDQFTAVSSIYQCFLDVEALYRYLSTNPLQGYEILIKGSNRIHLETIIHLL</sequence>
<evidence type="ECO:0000259" key="11">
    <source>
        <dbReference type="Pfam" id="PF02875"/>
    </source>
</evidence>
<gene>
    <name evidence="13" type="primary">murF_2</name>
    <name evidence="13" type="ORF">ERS852560_02830</name>
</gene>
<dbReference type="GO" id="GO:0009252">
    <property type="term" value="P:peptidoglycan biosynthetic process"/>
    <property type="evidence" value="ECO:0007669"/>
    <property type="project" value="UniProtKB-UniPathway"/>
</dbReference>
<dbReference type="UniPathway" id="UPA00219"/>
<keyword evidence="7 10" id="KW-0573">Peptidoglycan synthesis</keyword>
<evidence type="ECO:0000256" key="8">
    <source>
        <dbReference type="ARBA" id="ARBA00023306"/>
    </source>
</evidence>
<keyword evidence="9 10" id="KW-0961">Cell wall biogenesis/degradation</keyword>
<evidence type="ECO:0000256" key="6">
    <source>
        <dbReference type="ARBA" id="ARBA00022960"/>
    </source>
</evidence>
<dbReference type="GO" id="GO:0071555">
    <property type="term" value="P:cell wall organization"/>
    <property type="evidence" value="ECO:0007669"/>
    <property type="project" value="UniProtKB-KW"/>
</dbReference>
<dbReference type="InterPro" id="IPR035911">
    <property type="entry name" value="MurE/MurF_N"/>
</dbReference>
<dbReference type="GO" id="GO:0008360">
    <property type="term" value="P:regulation of cell shape"/>
    <property type="evidence" value="ECO:0007669"/>
    <property type="project" value="UniProtKB-KW"/>
</dbReference>
<dbReference type="EMBL" id="CZBM01000012">
    <property type="protein sequence ID" value="CUQ42953.1"/>
    <property type="molecule type" value="Genomic_DNA"/>
</dbReference>
<evidence type="ECO:0000256" key="5">
    <source>
        <dbReference type="ARBA" id="ARBA00022840"/>
    </source>
</evidence>
<reference evidence="13 14" key="1">
    <citation type="submission" date="2015-09" db="EMBL/GenBank/DDBJ databases">
        <authorList>
            <consortium name="Pathogen Informatics"/>
        </authorList>
    </citation>
    <scope>NUCLEOTIDE SEQUENCE [LARGE SCALE GENOMIC DNA]</scope>
    <source>
        <strain evidence="13 14">2789STDY5834948</strain>
    </source>
</reference>
<keyword evidence="1" id="KW-0963">Cytoplasm</keyword>
<organism evidence="13 14">
    <name type="scientific">Parabacteroides distasonis</name>
    <dbReference type="NCBI Taxonomy" id="823"/>
    <lineage>
        <taxon>Bacteria</taxon>
        <taxon>Pseudomonadati</taxon>
        <taxon>Bacteroidota</taxon>
        <taxon>Bacteroidia</taxon>
        <taxon>Bacteroidales</taxon>
        <taxon>Tannerellaceae</taxon>
        <taxon>Parabacteroides</taxon>
    </lineage>
</organism>
<dbReference type="Pfam" id="PF08245">
    <property type="entry name" value="Mur_ligase_M"/>
    <property type="match status" value="1"/>
</dbReference>
<comment type="pathway">
    <text evidence="10">Cell wall biogenesis; peptidoglycan biosynthesis.</text>
</comment>
<dbReference type="SUPFAM" id="SSF53448">
    <property type="entry name" value="Nucleotide-diphospho-sugar transferases"/>
    <property type="match status" value="1"/>
</dbReference>
<dbReference type="InterPro" id="IPR036615">
    <property type="entry name" value="Mur_ligase_C_dom_sf"/>
</dbReference>
<feature type="domain" description="Mur ligase C-terminal" evidence="11">
    <location>
        <begin position="546"/>
        <end position="659"/>
    </location>
</feature>
<dbReference type="SUPFAM" id="SSF63418">
    <property type="entry name" value="MurE/MurF N-terminal domain"/>
    <property type="match status" value="1"/>
</dbReference>
<evidence type="ECO:0000256" key="3">
    <source>
        <dbReference type="ARBA" id="ARBA00022618"/>
    </source>
</evidence>
<evidence type="ECO:0000256" key="9">
    <source>
        <dbReference type="ARBA" id="ARBA00023316"/>
    </source>
</evidence>
<dbReference type="InterPro" id="IPR007577">
    <property type="entry name" value="GlycoTrfase_DXD_sugar-bd_CS"/>
</dbReference>
<dbReference type="InterPro" id="IPR005863">
    <property type="entry name" value="UDP-N-AcMur_synth"/>
</dbReference>